<dbReference type="AlphaFoldDB" id="A0A0G2HTW3"/>
<gene>
    <name evidence="2" type="ORF">EMCG_04224</name>
</gene>
<evidence type="ECO:0000313" key="3">
    <source>
        <dbReference type="Proteomes" id="UP000034164"/>
    </source>
</evidence>
<evidence type="ECO:0000256" key="1">
    <source>
        <dbReference type="SAM" id="SignalP"/>
    </source>
</evidence>
<keyword evidence="1" id="KW-0732">Signal</keyword>
<reference evidence="3" key="1">
    <citation type="journal article" date="2015" name="PLoS Genet.">
        <title>The dynamic genome and transcriptome of the human fungal pathogen Blastomyces and close relative Emmonsia.</title>
        <authorList>
            <person name="Munoz J.F."/>
            <person name="Gauthier G.M."/>
            <person name="Desjardins C.A."/>
            <person name="Gallo J.E."/>
            <person name="Holder J."/>
            <person name="Sullivan T.D."/>
            <person name="Marty A.J."/>
            <person name="Carmen J.C."/>
            <person name="Chen Z."/>
            <person name="Ding L."/>
            <person name="Gujja S."/>
            <person name="Magrini V."/>
            <person name="Misas E."/>
            <person name="Mitreva M."/>
            <person name="Priest M."/>
            <person name="Saif S."/>
            <person name="Whiston E.A."/>
            <person name="Young S."/>
            <person name="Zeng Q."/>
            <person name="Goldman W.E."/>
            <person name="Mardis E.R."/>
            <person name="Taylor J.W."/>
            <person name="McEwen J.G."/>
            <person name="Clay O.K."/>
            <person name="Klein B.S."/>
            <person name="Cuomo C.A."/>
        </authorList>
    </citation>
    <scope>NUCLEOTIDE SEQUENCE [LARGE SCALE GENOMIC DNA]</scope>
    <source>
        <strain evidence="3">UAMH 3008</strain>
    </source>
</reference>
<dbReference type="VEuPathDB" id="FungiDB:EMCG_04224"/>
<accession>A0A0G2HTW3</accession>
<sequence length="238" mass="26542">MRSHWPQVAILAVTAAHFLGVAAALDELAIELASKIRNNHNSSEYSEADLAGLKHTVEIPSDQPEVFQKFKPEVMEIDGGITSNVASLIHHISGTMQNDPFNHVDITKLHRCSSNACSKKEAEAQRQGLVSARLPAAFWKIFRIKSNLDGGKEGNWELQHGSFSFFSRSLNVAFLPFMDMIMGDYLVRDVEKAGEYMLGSLTGYDMMPYILIYYSRVLCLTAGEAFVPVRLCVWRASN</sequence>
<protein>
    <submittedName>
        <fullName evidence="2">Uncharacterized protein</fullName>
    </submittedName>
</protein>
<proteinExistence type="predicted"/>
<organism evidence="2 3">
    <name type="scientific">[Emmonsia] crescens</name>
    <dbReference type="NCBI Taxonomy" id="73230"/>
    <lineage>
        <taxon>Eukaryota</taxon>
        <taxon>Fungi</taxon>
        <taxon>Dikarya</taxon>
        <taxon>Ascomycota</taxon>
        <taxon>Pezizomycotina</taxon>
        <taxon>Eurotiomycetes</taxon>
        <taxon>Eurotiomycetidae</taxon>
        <taxon>Onygenales</taxon>
        <taxon>Ajellomycetaceae</taxon>
        <taxon>Emergomyces</taxon>
    </lineage>
</organism>
<evidence type="ECO:0000313" key="2">
    <source>
        <dbReference type="EMBL" id="KKZ61175.1"/>
    </source>
</evidence>
<dbReference type="Proteomes" id="UP000034164">
    <property type="component" value="Unassembled WGS sequence"/>
</dbReference>
<feature type="signal peptide" evidence="1">
    <location>
        <begin position="1"/>
        <end position="24"/>
    </location>
</feature>
<name>A0A0G2HTW3_9EURO</name>
<dbReference type="EMBL" id="LCZI01001338">
    <property type="protein sequence ID" value="KKZ61175.1"/>
    <property type="molecule type" value="Genomic_DNA"/>
</dbReference>
<feature type="chain" id="PRO_5002545281" evidence="1">
    <location>
        <begin position="25"/>
        <end position="238"/>
    </location>
</feature>
<comment type="caution">
    <text evidence="2">The sequence shown here is derived from an EMBL/GenBank/DDBJ whole genome shotgun (WGS) entry which is preliminary data.</text>
</comment>